<dbReference type="GO" id="GO:0003723">
    <property type="term" value="F:RNA binding"/>
    <property type="evidence" value="ECO:0007669"/>
    <property type="project" value="UniProtKB-KW"/>
</dbReference>
<evidence type="ECO:0000256" key="3">
    <source>
        <dbReference type="ARBA" id="ARBA00022691"/>
    </source>
</evidence>
<proteinExistence type="predicted"/>
<keyword evidence="4" id="KW-0694">RNA-binding</keyword>
<dbReference type="Pfam" id="PF22458">
    <property type="entry name" value="RsmF-B_ferredox"/>
    <property type="match status" value="1"/>
</dbReference>
<accession>A0A7C4JKS2</accession>
<organism evidence="6">
    <name type="scientific">Staphylothermus marinus</name>
    <dbReference type="NCBI Taxonomy" id="2280"/>
    <lineage>
        <taxon>Archaea</taxon>
        <taxon>Thermoproteota</taxon>
        <taxon>Thermoprotei</taxon>
        <taxon>Desulfurococcales</taxon>
        <taxon>Desulfurococcaceae</taxon>
        <taxon>Staphylothermus</taxon>
    </lineage>
</organism>
<dbReference type="InterPro" id="IPR023267">
    <property type="entry name" value="RCMT"/>
</dbReference>
<dbReference type="PROSITE" id="PS51686">
    <property type="entry name" value="SAM_MT_RSMB_NOP"/>
    <property type="match status" value="1"/>
</dbReference>
<dbReference type="GO" id="GO:0008173">
    <property type="term" value="F:RNA methyltransferase activity"/>
    <property type="evidence" value="ECO:0007669"/>
    <property type="project" value="InterPro"/>
</dbReference>
<dbReference type="InterPro" id="IPR054728">
    <property type="entry name" value="RsmB-like_ferredoxin"/>
</dbReference>
<sequence>MEKPIPIGQASLFLKLLLNYILATRVSYDKAFKSIIKRYSFSKWLLPFFYKLGYNVVMNYYAIRWLSSRYGYGTRVGGIVDFLVRKGLSIKIVLDEVRDYASSLAPIKRISLIYSYPEFLVRNMLSRLDQNIVEKMLASLNERKRWLRLNTLIASRERALECLEETGVEYETNVYLPYIVRIKSDVWKPIGRNKCVSEGMVIPQDLSSALIIESIKPFKTPFLDACSSPGVKLSQIIGLSKRDLQVLAVDLSIKRIEAEKKLLIKTNALYPGIILLNTDSSNIVFTRRFEQCLIDAPCSGLGVVYSDPAVKLNITQNKILYYQNIQLNILKNLINVCNELIYTTCSIHPAEGEEVIEKICSIHGDKLIFRKLKFEWFGEAYSGYSVSKNTYRIHPFITNSGGFYIAYIEKQ</sequence>
<dbReference type="PANTHER" id="PTHR22807:SF70">
    <property type="entry name" value="TRNA_RRNA CYTOSINE-C5-METHYLASE, NOL1_NOP2_SUN FAMILY, FUSED TO N-TERMINAL NUSB REGULATOR DOMAIN"/>
    <property type="match status" value="1"/>
</dbReference>
<protein>
    <submittedName>
        <fullName evidence="6">RsmB/NOP family class I SAM-dependent RNA methyltransferase</fullName>
    </submittedName>
</protein>
<dbReference type="PRINTS" id="PR02008">
    <property type="entry name" value="RCMTFAMILY"/>
</dbReference>
<name>A0A7C4JKS2_STAMA</name>
<dbReference type="GO" id="GO:0001510">
    <property type="term" value="P:RNA methylation"/>
    <property type="evidence" value="ECO:0007669"/>
    <property type="project" value="InterPro"/>
</dbReference>
<keyword evidence="2 6" id="KW-0808">Transferase</keyword>
<keyword evidence="3" id="KW-0949">S-adenosyl-L-methionine</keyword>
<evidence type="ECO:0000256" key="1">
    <source>
        <dbReference type="ARBA" id="ARBA00022603"/>
    </source>
</evidence>
<evidence type="ECO:0000256" key="2">
    <source>
        <dbReference type="ARBA" id="ARBA00022679"/>
    </source>
</evidence>
<dbReference type="Pfam" id="PF01189">
    <property type="entry name" value="Methyltr_RsmB-F"/>
    <property type="match status" value="1"/>
</dbReference>
<evidence type="ECO:0000256" key="4">
    <source>
        <dbReference type="ARBA" id="ARBA00022884"/>
    </source>
</evidence>
<evidence type="ECO:0000313" key="6">
    <source>
        <dbReference type="EMBL" id="HGQ73559.1"/>
    </source>
</evidence>
<gene>
    <name evidence="6" type="ORF">ENU20_00560</name>
</gene>
<dbReference type="InterPro" id="IPR049560">
    <property type="entry name" value="MeTrfase_RsmB-F_NOP2_cat"/>
</dbReference>
<dbReference type="SUPFAM" id="SSF53335">
    <property type="entry name" value="S-adenosyl-L-methionine-dependent methyltransferases"/>
    <property type="match status" value="1"/>
</dbReference>
<dbReference type="InterPro" id="IPR029063">
    <property type="entry name" value="SAM-dependent_MTases_sf"/>
</dbReference>
<dbReference type="Gene3D" id="3.30.70.1170">
    <property type="entry name" value="Sun protein, domain 3"/>
    <property type="match status" value="1"/>
</dbReference>
<feature type="domain" description="SAM-dependent MTase RsmB/NOP-type" evidence="5">
    <location>
        <begin position="135"/>
        <end position="411"/>
    </location>
</feature>
<dbReference type="Gene3D" id="3.40.50.150">
    <property type="entry name" value="Vaccinia Virus protein VP39"/>
    <property type="match status" value="1"/>
</dbReference>
<keyword evidence="1 6" id="KW-0489">Methyltransferase</keyword>
<reference evidence="6" key="1">
    <citation type="journal article" date="2020" name="mSystems">
        <title>Genome- and Community-Level Interaction Insights into Carbon Utilization and Element Cycling Functions of Hydrothermarchaeota in Hydrothermal Sediment.</title>
        <authorList>
            <person name="Zhou Z."/>
            <person name="Liu Y."/>
            <person name="Xu W."/>
            <person name="Pan J."/>
            <person name="Luo Z.H."/>
            <person name="Li M."/>
        </authorList>
    </citation>
    <scope>NUCLEOTIDE SEQUENCE [LARGE SCALE GENOMIC DNA]</scope>
    <source>
        <strain evidence="6">SpSt-648</strain>
    </source>
</reference>
<comment type="caution">
    <text evidence="6">The sequence shown here is derived from an EMBL/GenBank/DDBJ whole genome shotgun (WGS) entry which is preliminary data.</text>
</comment>
<evidence type="ECO:0000259" key="5">
    <source>
        <dbReference type="PROSITE" id="PS51686"/>
    </source>
</evidence>
<dbReference type="PANTHER" id="PTHR22807">
    <property type="entry name" value="NOP2 YEAST -RELATED NOL1/NOP2/FMU SUN DOMAIN-CONTAINING"/>
    <property type="match status" value="1"/>
</dbReference>
<dbReference type="EMBL" id="DTBP01000006">
    <property type="protein sequence ID" value="HGQ73559.1"/>
    <property type="molecule type" value="Genomic_DNA"/>
</dbReference>
<dbReference type="InterPro" id="IPR001678">
    <property type="entry name" value="MeTrfase_RsmB-F_NOP2_dom"/>
</dbReference>
<dbReference type="AlphaFoldDB" id="A0A7C4JKS2"/>